<sequence length="156" mass="17311">MIEIKDHQKALLVLGCPQVPTQTAAAMYLAYKLKNTGIIPVIAANPAARMLMKYADPEKHYIDELHDLDRMIGDLVERRQNFSLCFVFVHNDSGLSYAASMNIILNGGIVIPVIFGKEIESLKEGINFDCSVISGRAEHNPKPLINAMESGIKWDV</sequence>
<organism evidence="1 2">
    <name type="scientific">Methanoplanus endosymbiosus</name>
    <dbReference type="NCBI Taxonomy" id="33865"/>
    <lineage>
        <taxon>Archaea</taxon>
        <taxon>Methanobacteriati</taxon>
        <taxon>Methanobacteriota</taxon>
        <taxon>Stenosarchaea group</taxon>
        <taxon>Methanomicrobia</taxon>
        <taxon>Methanomicrobiales</taxon>
        <taxon>Methanomicrobiaceae</taxon>
        <taxon>Methanoplanus</taxon>
    </lineage>
</organism>
<dbReference type="GeneID" id="74306237"/>
<proteinExistence type="predicted"/>
<accession>A0A9E7TKH9</accession>
<dbReference type="EMBL" id="CP096115">
    <property type="protein sequence ID" value="UUX92744.1"/>
    <property type="molecule type" value="Genomic_DNA"/>
</dbReference>
<gene>
    <name evidence="1" type="ORF">L6E24_01040</name>
</gene>
<dbReference type="Pfam" id="PF09001">
    <property type="entry name" value="DUF1890"/>
    <property type="match status" value="1"/>
</dbReference>
<dbReference type="Proteomes" id="UP001060368">
    <property type="component" value="Chromosome"/>
</dbReference>
<name>A0A9E7TKH9_9EURY</name>
<dbReference type="Gene3D" id="3.40.50.10160">
    <property type="entry name" value="MTH777-like"/>
    <property type="match status" value="1"/>
</dbReference>
<dbReference type="RefSeq" id="WP_257742888.1">
    <property type="nucleotide sequence ID" value="NZ_CP096115.1"/>
</dbReference>
<keyword evidence="2" id="KW-1185">Reference proteome</keyword>
<protein>
    <submittedName>
        <fullName evidence="1">DUF1890 domain-containing protein</fullName>
    </submittedName>
</protein>
<reference evidence="1" key="1">
    <citation type="submission" date="2022-04" db="EMBL/GenBank/DDBJ databases">
        <title>Complete genome of Methanoplanus endosymbiosus DSM 3599.</title>
        <authorList>
            <person name="Chen S.-C."/>
            <person name="You Y.-T."/>
            <person name="Zhou Y.-Z."/>
            <person name="Lai M.-C."/>
        </authorList>
    </citation>
    <scope>NUCLEOTIDE SEQUENCE</scope>
    <source>
        <strain evidence="1">DSM 3599</strain>
    </source>
</reference>
<dbReference type="InterPro" id="IPR036608">
    <property type="entry name" value="MTH777-like_sf"/>
</dbReference>
<dbReference type="InterPro" id="IPR012033">
    <property type="entry name" value="UCP006600"/>
</dbReference>
<dbReference type="PIRSF" id="PIRSF006600">
    <property type="entry name" value="UCP006600"/>
    <property type="match status" value="1"/>
</dbReference>
<evidence type="ECO:0000313" key="2">
    <source>
        <dbReference type="Proteomes" id="UP001060368"/>
    </source>
</evidence>
<dbReference type="SUPFAM" id="SSF75181">
    <property type="entry name" value="Hypothetical protein MTH777 (MT0777)"/>
    <property type="match status" value="1"/>
</dbReference>
<dbReference type="AlphaFoldDB" id="A0A9E7TKH9"/>
<dbReference type="KEGG" id="mend:L6E24_01040"/>
<evidence type="ECO:0000313" key="1">
    <source>
        <dbReference type="EMBL" id="UUX92744.1"/>
    </source>
</evidence>